<dbReference type="OrthoDB" id="2102561at2759"/>
<dbReference type="Proteomes" id="UP000000709">
    <property type="component" value="Unassembled WGS sequence"/>
</dbReference>
<organism evidence="6">
    <name type="scientific">Spathaspora passalidarum (strain NRRL Y-27907 / 11-Y1)</name>
    <dbReference type="NCBI Taxonomy" id="619300"/>
    <lineage>
        <taxon>Eukaryota</taxon>
        <taxon>Fungi</taxon>
        <taxon>Dikarya</taxon>
        <taxon>Ascomycota</taxon>
        <taxon>Saccharomycotina</taxon>
        <taxon>Pichiomycetes</taxon>
        <taxon>Debaryomycetaceae</taxon>
        <taxon>Spathaspora</taxon>
    </lineage>
</organism>
<dbReference type="eggNOG" id="KOG1209">
    <property type="taxonomic scope" value="Eukaryota"/>
</dbReference>
<dbReference type="GO" id="GO:0004806">
    <property type="term" value="F:triacylglycerol lipase activity"/>
    <property type="evidence" value="ECO:0007669"/>
    <property type="project" value="TreeGrafter"/>
</dbReference>
<dbReference type="AlphaFoldDB" id="G3AUJ8"/>
<protein>
    <recommendedName>
        <fullName evidence="7">NADPH-dependent 1-acyldihydroxyacetone phosphate reductase</fullName>
    </recommendedName>
</protein>
<evidence type="ECO:0000256" key="1">
    <source>
        <dbReference type="ARBA" id="ARBA00006484"/>
    </source>
</evidence>
<dbReference type="EMBL" id="GL996505">
    <property type="protein sequence ID" value="EGW30554.1"/>
    <property type="molecule type" value="Genomic_DNA"/>
</dbReference>
<dbReference type="GeneID" id="18872111"/>
<dbReference type="OMA" id="NTACMET"/>
<dbReference type="Gene3D" id="3.40.50.720">
    <property type="entry name" value="NAD(P)-binding Rossmann-like Domain"/>
    <property type="match status" value="1"/>
</dbReference>
<dbReference type="PRINTS" id="PR00080">
    <property type="entry name" value="SDRFAMILY"/>
</dbReference>
<dbReference type="InterPro" id="IPR036291">
    <property type="entry name" value="NAD(P)-bd_dom_sf"/>
</dbReference>
<proteinExistence type="inferred from homology"/>
<dbReference type="InterPro" id="IPR020904">
    <property type="entry name" value="Sc_DH/Rdtase_CS"/>
</dbReference>
<evidence type="ECO:0000313" key="6">
    <source>
        <dbReference type="Proteomes" id="UP000000709"/>
    </source>
</evidence>
<keyword evidence="6" id="KW-1185">Reference proteome</keyword>
<evidence type="ECO:0000256" key="2">
    <source>
        <dbReference type="ARBA" id="ARBA00022857"/>
    </source>
</evidence>
<name>G3AUJ8_SPAPN</name>
<sequence length="274" mass="29974">MSETKYALVTGACQGIGYQLALQLSKAGYKVIGCSPPSVDEIKTTALTVNEITGGKLHVLYNNAGIAVIGPGIETSEEDLTNVFNVNVIGHINMTKYFAPQVINAKGTILYTSSVAARVPLAWISAYNATKAAIDQYALTLHGELKPFGVRVHSVITGGVNTAIFDPNLPAKFEDSYYNVPGAEASFKASATMSRDLNISPEKYAKQIVADIQSRCDPGFNLYHGAKAYLLHCASRILPFWLFEMAVQIYFKEYQVFRTIAKNVKQGDYKKKNE</sequence>
<dbReference type="PANTHER" id="PTHR44169:SF6">
    <property type="entry name" value="NADPH-DEPENDENT 1-ACYLDIHYDROXYACETONE PHOSPHATE REDUCTASE"/>
    <property type="match status" value="1"/>
</dbReference>
<dbReference type="GO" id="GO:0019433">
    <property type="term" value="P:triglyceride catabolic process"/>
    <property type="evidence" value="ECO:0007669"/>
    <property type="project" value="TreeGrafter"/>
</dbReference>
<dbReference type="GO" id="GO:0006654">
    <property type="term" value="P:phosphatidic acid biosynthetic process"/>
    <property type="evidence" value="ECO:0007669"/>
    <property type="project" value="TreeGrafter"/>
</dbReference>
<dbReference type="InterPro" id="IPR002347">
    <property type="entry name" value="SDR_fam"/>
</dbReference>
<evidence type="ECO:0000313" key="5">
    <source>
        <dbReference type="EMBL" id="EGW30554.1"/>
    </source>
</evidence>
<dbReference type="RefSeq" id="XP_007377525.1">
    <property type="nucleotide sequence ID" value="XM_007377463.1"/>
</dbReference>
<gene>
    <name evidence="5" type="ORF">SPAPADRAFT_57303</name>
</gene>
<dbReference type="STRING" id="619300.G3AUJ8"/>
<evidence type="ECO:0000256" key="3">
    <source>
        <dbReference type="ARBA" id="ARBA00023002"/>
    </source>
</evidence>
<keyword evidence="2" id="KW-0521">NADP</keyword>
<evidence type="ECO:0008006" key="7">
    <source>
        <dbReference type="Google" id="ProtNLM"/>
    </source>
</evidence>
<dbReference type="HOGENOM" id="CLU_010194_2_9_1"/>
<accession>G3AUJ8</accession>
<dbReference type="SUPFAM" id="SSF51735">
    <property type="entry name" value="NAD(P)-binding Rossmann-fold domains"/>
    <property type="match status" value="1"/>
</dbReference>
<evidence type="ECO:0000256" key="4">
    <source>
        <dbReference type="RuleBase" id="RU000363"/>
    </source>
</evidence>
<dbReference type="PROSITE" id="PS00061">
    <property type="entry name" value="ADH_SHORT"/>
    <property type="match status" value="1"/>
</dbReference>
<dbReference type="Pfam" id="PF00106">
    <property type="entry name" value="adh_short"/>
    <property type="match status" value="1"/>
</dbReference>
<dbReference type="GO" id="GO:0000140">
    <property type="term" value="F:acylglycerone-phosphate reductase (NADP+) activity"/>
    <property type="evidence" value="ECO:0007669"/>
    <property type="project" value="TreeGrafter"/>
</dbReference>
<comment type="similarity">
    <text evidence="1 4">Belongs to the short-chain dehydrogenases/reductases (SDR) family.</text>
</comment>
<dbReference type="InParanoid" id="G3AUJ8"/>
<reference evidence="5 6" key="1">
    <citation type="journal article" date="2011" name="Proc. Natl. Acad. Sci. U.S.A.">
        <title>Comparative genomics of xylose-fermenting fungi for enhanced biofuel production.</title>
        <authorList>
            <person name="Wohlbach D.J."/>
            <person name="Kuo A."/>
            <person name="Sato T.K."/>
            <person name="Potts K.M."/>
            <person name="Salamov A.A."/>
            <person name="LaButti K.M."/>
            <person name="Sun H."/>
            <person name="Clum A."/>
            <person name="Pangilinan J.L."/>
            <person name="Lindquist E.A."/>
            <person name="Lucas S."/>
            <person name="Lapidus A."/>
            <person name="Jin M."/>
            <person name="Gunawan C."/>
            <person name="Balan V."/>
            <person name="Dale B.E."/>
            <person name="Jeffries T.W."/>
            <person name="Zinkel R."/>
            <person name="Barry K.W."/>
            <person name="Grigoriev I.V."/>
            <person name="Gasch A.P."/>
        </authorList>
    </citation>
    <scope>NUCLEOTIDE SEQUENCE [LARGE SCALE GENOMIC DNA]</scope>
    <source>
        <strain evidence="6">NRRL Y-27907 / 11-Y1</strain>
    </source>
</reference>
<dbReference type="GO" id="GO:0005811">
    <property type="term" value="C:lipid droplet"/>
    <property type="evidence" value="ECO:0007669"/>
    <property type="project" value="TreeGrafter"/>
</dbReference>
<dbReference type="PRINTS" id="PR00081">
    <property type="entry name" value="GDHRDH"/>
</dbReference>
<keyword evidence="3" id="KW-0560">Oxidoreductase</keyword>
<dbReference type="GO" id="GO:0005783">
    <property type="term" value="C:endoplasmic reticulum"/>
    <property type="evidence" value="ECO:0007669"/>
    <property type="project" value="TreeGrafter"/>
</dbReference>
<dbReference type="KEGG" id="spaa:SPAPADRAFT_57303"/>
<dbReference type="PANTHER" id="PTHR44169">
    <property type="entry name" value="NADPH-DEPENDENT 1-ACYLDIHYDROXYACETONE PHOSPHATE REDUCTASE"/>
    <property type="match status" value="1"/>
</dbReference>